<accession>A0ABY5YAQ9</accession>
<keyword evidence="2" id="KW-1185">Reference proteome</keyword>
<evidence type="ECO:0000313" key="2">
    <source>
        <dbReference type="Proteomes" id="UP001059209"/>
    </source>
</evidence>
<sequence length="145" mass="16811">MKSNKTKRKRYIQLVCTLMCSFYLLGVFNGSVLEMLHEISHIVAPKTHSHTFVFGHEIVDYSSLKGMAGHSHEALQELKDLLEANNPKKDDTKNTFSEKLDKHLSEKVTLKVPAETSFESRTSWHYQANYHFRYPKQESPPPQYI</sequence>
<dbReference type="EMBL" id="CP104205">
    <property type="protein sequence ID" value="UWX55412.1"/>
    <property type="molecule type" value="Genomic_DNA"/>
</dbReference>
<proteinExistence type="predicted"/>
<gene>
    <name evidence="1" type="ORF">NYZ99_02345</name>
</gene>
<organism evidence="1 2">
    <name type="scientific">Maribacter litopenaei</name>
    <dbReference type="NCBI Taxonomy" id="2976127"/>
    <lineage>
        <taxon>Bacteria</taxon>
        <taxon>Pseudomonadati</taxon>
        <taxon>Bacteroidota</taxon>
        <taxon>Flavobacteriia</taxon>
        <taxon>Flavobacteriales</taxon>
        <taxon>Flavobacteriaceae</taxon>
        <taxon>Maribacter</taxon>
    </lineage>
</organism>
<evidence type="ECO:0000313" key="1">
    <source>
        <dbReference type="EMBL" id="UWX55412.1"/>
    </source>
</evidence>
<dbReference type="Proteomes" id="UP001059209">
    <property type="component" value="Chromosome"/>
</dbReference>
<dbReference type="RefSeq" id="WP_260573300.1">
    <property type="nucleotide sequence ID" value="NZ_CP104205.1"/>
</dbReference>
<protein>
    <submittedName>
        <fullName evidence="1">Uncharacterized protein</fullName>
    </submittedName>
</protein>
<reference evidence="1" key="1">
    <citation type="submission" date="2022-09" db="EMBL/GenBank/DDBJ databases">
        <title>Maribacter litopenaei sp. nov., isolated from the intestinal tract of the Pacific White Shrimp, Litopenaeus vannamei.</title>
        <authorList>
            <person name="Kim S.Y."/>
            <person name="Hwang C.Y."/>
        </authorList>
    </citation>
    <scope>NUCLEOTIDE SEQUENCE</scope>
    <source>
        <strain evidence="1">HL-LV01</strain>
    </source>
</reference>
<name>A0ABY5YAQ9_9FLAO</name>